<dbReference type="PROSITE" id="PS50862">
    <property type="entry name" value="AA_TRNA_LIGASE_II"/>
    <property type="match status" value="1"/>
</dbReference>
<dbReference type="Proteomes" id="UP000033866">
    <property type="component" value="Unassembled WGS sequence"/>
</dbReference>
<reference evidence="17 18" key="1">
    <citation type="journal article" date="2015" name="Nature">
        <title>rRNA introns, odd ribosomes, and small enigmatic genomes across a large radiation of phyla.</title>
        <authorList>
            <person name="Brown C.T."/>
            <person name="Hug L.A."/>
            <person name="Thomas B.C."/>
            <person name="Sharon I."/>
            <person name="Castelle C.J."/>
            <person name="Singh A."/>
            <person name="Wilkins M.J."/>
            <person name="Williams K.H."/>
            <person name="Banfield J.F."/>
        </authorList>
    </citation>
    <scope>NUCLEOTIDE SEQUENCE [LARGE SCALE GENOMIC DNA]</scope>
</reference>
<comment type="caution">
    <text evidence="17">The sequence shown here is derived from an EMBL/GenBank/DDBJ whole genome shotgun (WGS) entry which is preliminary data.</text>
</comment>
<dbReference type="GO" id="GO:0016260">
    <property type="term" value="P:selenocysteine biosynthetic process"/>
    <property type="evidence" value="ECO:0007669"/>
    <property type="project" value="UniProtKB-UniRule"/>
</dbReference>
<keyword evidence="15" id="KW-0175">Coiled coil</keyword>
<dbReference type="PANTHER" id="PTHR43697">
    <property type="entry name" value="SERYL-TRNA SYNTHETASE"/>
    <property type="match status" value="1"/>
</dbReference>
<dbReference type="GO" id="GO:0004828">
    <property type="term" value="F:serine-tRNA ligase activity"/>
    <property type="evidence" value="ECO:0007669"/>
    <property type="project" value="UniProtKB-UniRule"/>
</dbReference>
<dbReference type="Gene3D" id="1.10.287.40">
    <property type="entry name" value="Serine-tRNA synthetase, tRNA binding domain"/>
    <property type="match status" value="1"/>
</dbReference>
<dbReference type="PIRSF" id="PIRSF001529">
    <property type="entry name" value="Ser-tRNA-synth_IIa"/>
    <property type="match status" value="1"/>
</dbReference>
<feature type="binding site" evidence="13">
    <location>
        <position position="230"/>
    </location>
    <ligand>
        <name>L-serine</name>
        <dbReference type="ChEBI" id="CHEBI:33384"/>
    </ligand>
</feature>
<feature type="binding site" evidence="14">
    <location>
        <begin position="277"/>
        <end position="280"/>
    </location>
    <ligand>
        <name>ATP</name>
        <dbReference type="ChEBI" id="CHEBI:30616"/>
    </ligand>
</feature>
<dbReference type="EC" id="6.1.1.11" evidence="12"/>
<keyword evidence="9 12" id="KW-0030">Aminoacyl-tRNA synthetase</keyword>
<dbReference type="Pfam" id="PF00587">
    <property type="entry name" value="tRNA-synt_2b"/>
    <property type="match status" value="1"/>
</dbReference>
<feature type="binding site" evidence="12">
    <location>
        <position position="277"/>
    </location>
    <ligand>
        <name>ATP</name>
        <dbReference type="ChEBI" id="CHEBI:30616"/>
    </ligand>
</feature>
<dbReference type="InterPro" id="IPR015866">
    <property type="entry name" value="Ser-tRNA-synth_1_N"/>
</dbReference>
<dbReference type="InterPro" id="IPR002317">
    <property type="entry name" value="Ser-tRNA-ligase_type_1"/>
</dbReference>
<keyword evidence="8 12" id="KW-0648">Protein biosynthesis</keyword>
<name>A0A0G0BP02_9BACT</name>
<gene>
    <name evidence="12" type="primary">serS</name>
    <name evidence="17" type="ORF">UR61_C0025G0007</name>
</gene>
<feature type="binding site" evidence="13">
    <location>
        <position position="261"/>
    </location>
    <ligand>
        <name>L-serine</name>
        <dbReference type="ChEBI" id="CHEBI:33384"/>
    </ligand>
</feature>
<dbReference type="InterPro" id="IPR010978">
    <property type="entry name" value="tRNA-bd_arm"/>
</dbReference>
<feature type="binding site" evidence="12 14">
    <location>
        <begin position="261"/>
        <end position="263"/>
    </location>
    <ligand>
        <name>ATP</name>
        <dbReference type="ChEBI" id="CHEBI:30616"/>
    </ligand>
</feature>
<dbReference type="PATRIC" id="fig|1619093.3.peg.297"/>
<sequence length="424" mass="48670">MIDIRRIIEEKESVEKGLSKRMKKEDMHLDEIVNLYEKKRELLKEFESKRAEQNSFNDKMAKMTKDSDEFKSLVTELKVLASRVKDLEGEVSDVDEDLKELIEVLPNVPDEDVVAGEKESNTVVKSVGKKPEFKFDMKDHVELGKSLGLFDFERASKLSGNNFSMYTGMGARLEWALINYFIDEHIKDGYEMILPPHIVGEESGYAAGQLPKFKDDVYWLKEENQFLIPTSETSLTNLYRDEILDEKDLPKKYFSYTPCYRREAGSYRANEKGLIRVHQFNKVEMYQFTTKEQADSALEELVGKAEKLVEGLGLHYRVSQLAAGDCSAGAAKTYDVEVWLPAIGQYYEVSSISNVREYQSRRGNMRYRPTKGDKTEYMSTLNASGLATSRLMVALVETYQQEDGSLVIPEVLRKYMGVDKIEKK</sequence>
<keyword evidence="6 12" id="KW-0547">Nucleotide-binding</keyword>
<dbReference type="NCBIfam" id="TIGR00414">
    <property type="entry name" value="serS"/>
    <property type="match status" value="1"/>
</dbReference>
<evidence type="ECO:0000256" key="1">
    <source>
        <dbReference type="ARBA" id="ARBA00004496"/>
    </source>
</evidence>
<evidence type="ECO:0000259" key="16">
    <source>
        <dbReference type="PROSITE" id="PS50862"/>
    </source>
</evidence>
<evidence type="ECO:0000256" key="5">
    <source>
        <dbReference type="ARBA" id="ARBA00022598"/>
    </source>
</evidence>
<accession>A0A0G0BP02</accession>
<feature type="binding site" evidence="13">
    <location>
        <position position="382"/>
    </location>
    <ligand>
        <name>L-serine</name>
        <dbReference type="ChEBI" id="CHEBI:33384"/>
    </ligand>
</feature>
<feature type="domain" description="Aminoacyl-transfer RNA synthetases class-II family profile" evidence="16">
    <location>
        <begin position="139"/>
        <end position="409"/>
    </location>
</feature>
<evidence type="ECO:0000256" key="9">
    <source>
        <dbReference type="ARBA" id="ARBA00023146"/>
    </source>
</evidence>
<dbReference type="InterPro" id="IPR042103">
    <property type="entry name" value="SerRS_1_N_sf"/>
</dbReference>
<dbReference type="AlphaFoldDB" id="A0A0G0BP02"/>
<comment type="catalytic activity">
    <reaction evidence="10 12">
        <text>tRNA(Sec) + L-serine + ATP = L-seryl-tRNA(Sec) + AMP + diphosphate + H(+)</text>
        <dbReference type="Rhea" id="RHEA:42580"/>
        <dbReference type="Rhea" id="RHEA-COMP:9742"/>
        <dbReference type="Rhea" id="RHEA-COMP:10128"/>
        <dbReference type="ChEBI" id="CHEBI:15378"/>
        <dbReference type="ChEBI" id="CHEBI:30616"/>
        <dbReference type="ChEBI" id="CHEBI:33019"/>
        <dbReference type="ChEBI" id="CHEBI:33384"/>
        <dbReference type="ChEBI" id="CHEBI:78442"/>
        <dbReference type="ChEBI" id="CHEBI:78533"/>
        <dbReference type="ChEBI" id="CHEBI:456215"/>
        <dbReference type="EC" id="6.1.1.11"/>
    </reaction>
</comment>
<dbReference type="PANTHER" id="PTHR43697:SF1">
    <property type="entry name" value="SERINE--TRNA LIGASE"/>
    <property type="match status" value="1"/>
</dbReference>
<evidence type="ECO:0000256" key="12">
    <source>
        <dbReference type="HAMAP-Rule" id="MF_00176"/>
    </source>
</evidence>
<protein>
    <recommendedName>
        <fullName evidence="12">Serine--tRNA ligase</fullName>
        <ecNumber evidence="12">6.1.1.11</ecNumber>
    </recommendedName>
    <alternativeName>
        <fullName evidence="12">Seryl-tRNA synthetase</fullName>
        <shortName evidence="12">SerRS</shortName>
    </alternativeName>
    <alternativeName>
        <fullName evidence="12">Seryl-tRNA(Ser/Sec) synthetase</fullName>
    </alternativeName>
</protein>
<dbReference type="SUPFAM" id="SSF46589">
    <property type="entry name" value="tRNA-binding arm"/>
    <property type="match status" value="1"/>
</dbReference>
<comment type="catalytic activity">
    <reaction evidence="11 12">
        <text>tRNA(Ser) + L-serine + ATP = L-seryl-tRNA(Ser) + AMP + diphosphate + H(+)</text>
        <dbReference type="Rhea" id="RHEA:12292"/>
        <dbReference type="Rhea" id="RHEA-COMP:9669"/>
        <dbReference type="Rhea" id="RHEA-COMP:9703"/>
        <dbReference type="ChEBI" id="CHEBI:15378"/>
        <dbReference type="ChEBI" id="CHEBI:30616"/>
        <dbReference type="ChEBI" id="CHEBI:33019"/>
        <dbReference type="ChEBI" id="CHEBI:33384"/>
        <dbReference type="ChEBI" id="CHEBI:78442"/>
        <dbReference type="ChEBI" id="CHEBI:78533"/>
        <dbReference type="ChEBI" id="CHEBI:456215"/>
        <dbReference type="EC" id="6.1.1.11"/>
    </reaction>
</comment>
<proteinExistence type="inferred from homology"/>
<dbReference type="PRINTS" id="PR00981">
    <property type="entry name" value="TRNASYNTHSER"/>
</dbReference>
<dbReference type="HAMAP" id="MF_00176">
    <property type="entry name" value="Ser_tRNA_synth_type1"/>
    <property type="match status" value="1"/>
</dbReference>
<comment type="domain">
    <text evidence="12">Consists of two distinct domains, a catalytic core and a N-terminal extension that is involved in tRNA binding.</text>
</comment>
<dbReference type="GO" id="GO:0006434">
    <property type="term" value="P:seryl-tRNA aminoacylation"/>
    <property type="evidence" value="ECO:0007669"/>
    <property type="project" value="UniProtKB-UniRule"/>
</dbReference>
<evidence type="ECO:0000256" key="7">
    <source>
        <dbReference type="ARBA" id="ARBA00022840"/>
    </source>
</evidence>
<keyword evidence="7 12" id="KW-0067">ATP-binding</keyword>
<feature type="binding site" evidence="12">
    <location>
        <position position="384"/>
    </location>
    <ligand>
        <name>L-serine</name>
        <dbReference type="ChEBI" id="CHEBI:33384"/>
    </ligand>
</feature>
<dbReference type="SUPFAM" id="SSF55681">
    <property type="entry name" value="Class II aaRS and biotin synthetases"/>
    <property type="match status" value="1"/>
</dbReference>
<comment type="subunit">
    <text evidence="12">Homodimer. The tRNA molecule binds across the dimer.</text>
</comment>
<dbReference type="Gene3D" id="3.30.930.10">
    <property type="entry name" value="Bira Bifunctional Protein, Domain 2"/>
    <property type="match status" value="1"/>
</dbReference>
<comment type="similarity">
    <text evidence="3 12">Belongs to the class-II aminoacyl-tRNA synthetase family. Type-1 seryl-tRNA synthetase subfamily.</text>
</comment>
<dbReference type="CDD" id="cd00770">
    <property type="entry name" value="SerRS_core"/>
    <property type="match status" value="1"/>
</dbReference>
<evidence type="ECO:0000256" key="14">
    <source>
        <dbReference type="PIRSR" id="PIRSR001529-2"/>
    </source>
</evidence>
<evidence type="ECO:0000313" key="17">
    <source>
        <dbReference type="EMBL" id="KKP65381.1"/>
    </source>
</evidence>
<feature type="binding site" evidence="12 14">
    <location>
        <begin position="348"/>
        <end position="351"/>
    </location>
    <ligand>
        <name>ATP</name>
        <dbReference type="ChEBI" id="CHEBI:30616"/>
    </ligand>
</feature>
<evidence type="ECO:0000256" key="2">
    <source>
        <dbReference type="ARBA" id="ARBA00005045"/>
    </source>
</evidence>
<feature type="binding site" evidence="12 13">
    <location>
        <position position="284"/>
    </location>
    <ligand>
        <name>L-serine</name>
        <dbReference type="ChEBI" id="CHEBI:33384"/>
    </ligand>
</feature>
<evidence type="ECO:0000256" key="11">
    <source>
        <dbReference type="ARBA" id="ARBA00048823"/>
    </source>
</evidence>
<evidence type="ECO:0000256" key="15">
    <source>
        <dbReference type="SAM" id="Coils"/>
    </source>
</evidence>
<evidence type="ECO:0000256" key="4">
    <source>
        <dbReference type="ARBA" id="ARBA00022490"/>
    </source>
</evidence>
<comment type="pathway">
    <text evidence="2 12">Aminoacyl-tRNA biosynthesis; selenocysteinyl-tRNA(Sec) biosynthesis; L-seryl-tRNA(Sec) from L-serine and tRNA(Sec): step 1/1.</text>
</comment>
<keyword evidence="4 12" id="KW-0963">Cytoplasm</keyword>
<feature type="binding site" evidence="12">
    <location>
        <begin position="230"/>
        <end position="232"/>
    </location>
    <ligand>
        <name>L-serine</name>
        <dbReference type="ChEBI" id="CHEBI:33384"/>
    </ligand>
</feature>
<evidence type="ECO:0000256" key="10">
    <source>
        <dbReference type="ARBA" id="ARBA00047929"/>
    </source>
</evidence>
<dbReference type="EMBL" id="LBPV01000025">
    <property type="protein sequence ID" value="KKP65381.1"/>
    <property type="molecule type" value="Genomic_DNA"/>
</dbReference>
<evidence type="ECO:0000256" key="13">
    <source>
        <dbReference type="PIRSR" id="PIRSR001529-1"/>
    </source>
</evidence>
<evidence type="ECO:0000256" key="6">
    <source>
        <dbReference type="ARBA" id="ARBA00022741"/>
    </source>
</evidence>
<dbReference type="Pfam" id="PF02403">
    <property type="entry name" value="Seryl_tRNA_N"/>
    <property type="match status" value="1"/>
</dbReference>
<dbReference type="GO" id="GO:0005737">
    <property type="term" value="C:cytoplasm"/>
    <property type="evidence" value="ECO:0007669"/>
    <property type="project" value="UniProtKB-SubCell"/>
</dbReference>
<evidence type="ECO:0000256" key="3">
    <source>
        <dbReference type="ARBA" id="ARBA00010728"/>
    </source>
</evidence>
<organism evidence="17 18">
    <name type="scientific">candidate division WS6 bacterium GW2011_GWE1_34_7</name>
    <dbReference type="NCBI Taxonomy" id="1619093"/>
    <lineage>
        <taxon>Bacteria</taxon>
        <taxon>Candidatus Dojkabacteria</taxon>
    </lineage>
</organism>
<dbReference type="UniPathway" id="UPA00906">
    <property type="reaction ID" value="UER00895"/>
</dbReference>
<keyword evidence="5 12" id="KW-0436">Ligase</keyword>
<dbReference type="InterPro" id="IPR006195">
    <property type="entry name" value="aa-tRNA-synth_II"/>
</dbReference>
<feature type="coiled-coil region" evidence="15">
    <location>
        <begin position="77"/>
        <end position="104"/>
    </location>
</feature>
<comment type="subcellular location">
    <subcellularLocation>
        <location evidence="1 12">Cytoplasm</location>
    </subcellularLocation>
</comment>
<comment type="function">
    <text evidence="12">Catalyzes the attachment of serine to tRNA(Ser). Is also able to aminoacylate tRNA(Sec) with serine, to form the misacylated tRNA L-seryl-tRNA(Sec), which will be further converted into selenocysteinyl-tRNA(Sec).</text>
</comment>
<evidence type="ECO:0000313" key="18">
    <source>
        <dbReference type="Proteomes" id="UP000033866"/>
    </source>
</evidence>
<dbReference type="GO" id="GO:0005524">
    <property type="term" value="F:ATP binding"/>
    <property type="evidence" value="ECO:0007669"/>
    <property type="project" value="UniProtKB-UniRule"/>
</dbReference>
<dbReference type="InterPro" id="IPR002314">
    <property type="entry name" value="aa-tRNA-synt_IIb"/>
</dbReference>
<evidence type="ECO:0000256" key="8">
    <source>
        <dbReference type="ARBA" id="ARBA00022917"/>
    </source>
</evidence>
<dbReference type="InterPro" id="IPR033729">
    <property type="entry name" value="SerRS_core"/>
</dbReference>
<dbReference type="InterPro" id="IPR045864">
    <property type="entry name" value="aa-tRNA-synth_II/BPL/LPL"/>
</dbReference>